<dbReference type="Proteomes" id="UP000215059">
    <property type="component" value="Unassembled WGS sequence"/>
</dbReference>
<dbReference type="InterPro" id="IPR003251">
    <property type="entry name" value="Rr_diiron-bd_dom"/>
</dbReference>
<accession>A0A235F6C9</accession>
<dbReference type="AlphaFoldDB" id="A0A235F6C9"/>
<reference evidence="2 3" key="1">
    <citation type="submission" date="2017-07" db="EMBL/GenBank/DDBJ databases">
        <title>Fictibacillus sp. nov. GDSW-R2A3 Genome sequencing and assembly.</title>
        <authorList>
            <person name="Mayilraj S."/>
        </authorList>
    </citation>
    <scope>NUCLEOTIDE SEQUENCE [LARGE SCALE GENOMIC DNA]</scope>
    <source>
        <strain evidence="2 3">GDSW-R2A3</strain>
    </source>
</reference>
<dbReference type="CDD" id="cd00657">
    <property type="entry name" value="Ferritin_like"/>
    <property type="match status" value="1"/>
</dbReference>
<dbReference type="OrthoDB" id="3231985at2"/>
<sequence>MRKKGMILLYPSYQQQQSSQGYGVSPQVLEIIKESISGEANGSAYYKKLSQLAPNPYAKKTLEKMSKDEYEHYQMFSQAYQYLTGQQVQPDMKPVNIKNYRQGLLEAFEDEITDYEKYRDTYLMTQNPLIRDLFFRPMSDEIKHATRINFLLQMI</sequence>
<dbReference type="GO" id="GO:0046872">
    <property type="term" value="F:metal ion binding"/>
    <property type="evidence" value="ECO:0007669"/>
    <property type="project" value="InterPro"/>
</dbReference>
<evidence type="ECO:0000259" key="1">
    <source>
        <dbReference type="Pfam" id="PF02915"/>
    </source>
</evidence>
<name>A0A235F6C9_9BACL</name>
<proteinExistence type="predicted"/>
<dbReference type="InterPro" id="IPR012347">
    <property type="entry name" value="Ferritin-like"/>
</dbReference>
<dbReference type="InterPro" id="IPR009078">
    <property type="entry name" value="Ferritin-like_SF"/>
</dbReference>
<dbReference type="GO" id="GO:0016491">
    <property type="term" value="F:oxidoreductase activity"/>
    <property type="evidence" value="ECO:0007669"/>
    <property type="project" value="InterPro"/>
</dbReference>
<keyword evidence="3" id="KW-1185">Reference proteome</keyword>
<dbReference type="SUPFAM" id="SSF47240">
    <property type="entry name" value="Ferritin-like"/>
    <property type="match status" value="1"/>
</dbReference>
<comment type="caution">
    <text evidence="2">The sequence shown here is derived from an EMBL/GenBank/DDBJ whole genome shotgun (WGS) entry which is preliminary data.</text>
</comment>
<dbReference type="Pfam" id="PF02915">
    <property type="entry name" value="Rubrerythrin"/>
    <property type="match status" value="1"/>
</dbReference>
<evidence type="ECO:0000313" key="2">
    <source>
        <dbReference type="EMBL" id="OYD56802.1"/>
    </source>
</evidence>
<evidence type="ECO:0000313" key="3">
    <source>
        <dbReference type="Proteomes" id="UP000215059"/>
    </source>
</evidence>
<organism evidence="2 3">
    <name type="scientific">Fictibacillus aquaticus</name>
    <dbReference type="NCBI Taxonomy" id="2021314"/>
    <lineage>
        <taxon>Bacteria</taxon>
        <taxon>Bacillati</taxon>
        <taxon>Bacillota</taxon>
        <taxon>Bacilli</taxon>
        <taxon>Bacillales</taxon>
        <taxon>Fictibacillaceae</taxon>
        <taxon>Fictibacillus</taxon>
    </lineage>
</organism>
<feature type="domain" description="Rubrerythrin diiron-binding" evidence="1">
    <location>
        <begin position="30"/>
        <end position="148"/>
    </location>
</feature>
<dbReference type="Gene3D" id="1.20.1260.10">
    <property type="match status" value="1"/>
</dbReference>
<dbReference type="RefSeq" id="WP_094253816.1">
    <property type="nucleotide sequence ID" value="NZ_JBHLXL010000002.1"/>
</dbReference>
<gene>
    <name evidence="2" type="ORF">CGZ90_17510</name>
</gene>
<protein>
    <recommendedName>
        <fullName evidence="1">Rubrerythrin diiron-binding domain-containing protein</fullName>
    </recommendedName>
</protein>
<dbReference type="EMBL" id="NOII01000011">
    <property type="protein sequence ID" value="OYD56802.1"/>
    <property type="molecule type" value="Genomic_DNA"/>
</dbReference>